<keyword evidence="8" id="KW-1185">Reference proteome</keyword>
<dbReference type="AlphaFoldDB" id="A0A934HZH0"/>
<dbReference type="PANTHER" id="PTHR33931:SF2">
    <property type="entry name" value="HOLIN-LIKE PROTEIN CIDA"/>
    <property type="match status" value="1"/>
</dbReference>
<name>A0A934HZH0_9CLOT</name>
<sequence>MKMIRQLAIILIICFLGELLRKVFNLALPGNVIGMLILFICLSTGIIKIEAIEEASKFFLNHLAFFFLPAGVGLITSVGVLKDYWLYIVLITIISTIVVMVTTGITVQLFKRS</sequence>
<comment type="caution">
    <text evidence="7">The sequence shown here is derived from an EMBL/GenBank/DDBJ whole genome shotgun (WGS) entry which is preliminary data.</text>
</comment>
<evidence type="ECO:0000256" key="5">
    <source>
        <dbReference type="ARBA" id="ARBA00023136"/>
    </source>
</evidence>
<evidence type="ECO:0000313" key="8">
    <source>
        <dbReference type="Proteomes" id="UP000622687"/>
    </source>
</evidence>
<feature type="transmembrane region" description="Helical" evidence="6">
    <location>
        <begin position="31"/>
        <end position="47"/>
    </location>
</feature>
<evidence type="ECO:0000256" key="3">
    <source>
        <dbReference type="ARBA" id="ARBA00022692"/>
    </source>
</evidence>
<reference evidence="7" key="1">
    <citation type="submission" date="2020-12" db="EMBL/GenBank/DDBJ databases">
        <title>Clostridium thailandense sp. nov., a novel acetogenic bacterium isolated from peat land soil in Thailand.</title>
        <authorList>
            <person name="Chaikitkaew S."/>
            <person name="Birkeland N.K."/>
        </authorList>
    </citation>
    <scope>NUCLEOTIDE SEQUENCE</scope>
    <source>
        <strain evidence="7">DSM 17425</strain>
    </source>
</reference>
<organism evidence="7 8">
    <name type="scientific">Clostridium aciditolerans</name>
    <dbReference type="NCBI Taxonomy" id="339861"/>
    <lineage>
        <taxon>Bacteria</taxon>
        <taxon>Bacillati</taxon>
        <taxon>Bacillota</taxon>
        <taxon>Clostridia</taxon>
        <taxon>Eubacteriales</taxon>
        <taxon>Clostridiaceae</taxon>
        <taxon>Clostridium</taxon>
    </lineage>
</organism>
<evidence type="ECO:0000256" key="4">
    <source>
        <dbReference type="ARBA" id="ARBA00022989"/>
    </source>
</evidence>
<dbReference type="EMBL" id="JAEEGB010000037">
    <property type="protein sequence ID" value="MBI6874939.1"/>
    <property type="molecule type" value="Genomic_DNA"/>
</dbReference>
<dbReference type="Proteomes" id="UP000622687">
    <property type="component" value="Unassembled WGS sequence"/>
</dbReference>
<evidence type="ECO:0000313" key="7">
    <source>
        <dbReference type="EMBL" id="MBI6874939.1"/>
    </source>
</evidence>
<protein>
    <submittedName>
        <fullName evidence="7">CidA/LrgA family protein</fullName>
    </submittedName>
</protein>
<keyword evidence="2" id="KW-1003">Cell membrane</keyword>
<accession>A0A934HZH0</accession>
<evidence type="ECO:0000256" key="1">
    <source>
        <dbReference type="ARBA" id="ARBA00004651"/>
    </source>
</evidence>
<dbReference type="InterPro" id="IPR005538">
    <property type="entry name" value="LrgA/CidA"/>
</dbReference>
<gene>
    <name evidence="7" type="ORF">I6U51_19910</name>
</gene>
<keyword evidence="3 6" id="KW-0812">Transmembrane</keyword>
<feature type="transmembrane region" description="Helical" evidence="6">
    <location>
        <begin position="84"/>
        <end position="110"/>
    </location>
</feature>
<keyword evidence="4 6" id="KW-1133">Transmembrane helix</keyword>
<proteinExistence type="predicted"/>
<evidence type="ECO:0000256" key="6">
    <source>
        <dbReference type="SAM" id="Phobius"/>
    </source>
</evidence>
<dbReference type="GO" id="GO:0005886">
    <property type="term" value="C:plasma membrane"/>
    <property type="evidence" value="ECO:0007669"/>
    <property type="project" value="UniProtKB-SubCell"/>
</dbReference>
<comment type="subcellular location">
    <subcellularLocation>
        <location evidence="1">Cell membrane</location>
        <topology evidence="1">Multi-pass membrane protein</topology>
    </subcellularLocation>
</comment>
<dbReference type="Pfam" id="PF03788">
    <property type="entry name" value="LrgA"/>
    <property type="match status" value="1"/>
</dbReference>
<feature type="transmembrane region" description="Helical" evidence="6">
    <location>
        <begin position="59"/>
        <end position="78"/>
    </location>
</feature>
<dbReference type="RefSeq" id="WP_211144313.1">
    <property type="nucleotide sequence ID" value="NZ_JAEEGB010000037.1"/>
</dbReference>
<dbReference type="PANTHER" id="PTHR33931">
    <property type="entry name" value="HOLIN-LIKE PROTEIN CIDA-RELATED"/>
    <property type="match status" value="1"/>
</dbReference>
<keyword evidence="5 6" id="KW-0472">Membrane</keyword>
<evidence type="ECO:0000256" key="2">
    <source>
        <dbReference type="ARBA" id="ARBA00022475"/>
    </source>
</evidence>